<proteinExistence type="predicted"/>
<feature type="region of interest" description="Disordered" evidence="1">
    <location>
        <begin position="140"/>
        <end position="197"/>
    </location>
</feature>
<evidence type="ECO:0000256" key="1">
    <source>
        <dbReference type="SAM" id="MobiDB-lite"/>
    </source>
</evidence>
<evidence type="ECO:0000313" key="3">
    <source>
        <dbReference type="RefSeq" id="XP_024870403.1"/>
    </source>
</evidence>
<feature type="compositionally biased region" description="Basic and acidic residues" evidence="1">
    <location>
        <begin position="140"/>
        <end position="158"/>
    </location>
</feature>
<dbReference type="RefSeq" id="XP_024870403.1">
    <property type="nucleotide sequence ID" value="XM_025014635.1"/>
</dbReference>
<evidence type="ECO:0000313" key="2">
    <source>
        <dbReference type="Proteomes" id="UP000504618"/>
    </source>
</evidence>
<accession>A0A6J1PM46</accession>
<gene>
    <name evidence="3" type="primary">LOC112453731</name>
</gene>
<name>A0A6J1PM46_9HYME</name>
<keyword evidence="2" id="KW-1185">Reference proteome</keyword>
<organism evidence="2 3">
    <name type="scientific">Temnothorax curvispinosus</name>
    <dbReference type="NCBI Taxonomy" id="300111"/>
    <lineage>
        <taxon>Eukaryota</taxon>
        <taxon>Metazoa</taxon>
        <taxon>Ecdysozoa</taxon>
        <taxon>Arthropoda</taxon>
        <taxon>Hexapoda</taxon>
        <taxon>Insecta</taxon>
        <taxon>Pterygota</taxon>
        <taxon>Neoptera</taxon>
        <taxon>Endopterygota</taxon>
        <taxon>Hymenoptera</taxon>
        <taxon>Apocrita</taxon>
        <taxon>Aculeata</taxon>
        <taxon>Formicoidea</taxon>
        <taxon>Formicidae</taxon>
        <taxon>Myrmicinae</taxon>
        <taxon>Temnothorax</taxon>
    </lineage>
</organism>
<dbReference type="Proteomes" id="UP000504618">
    <property type="component" value="Unplaced"/>
</dbReference>
<dbReference type="AlphaFoldDB" id="A0A6J1PM46"/>
<dbReference type="GeneID" id="112453731"/>
<feature type="compositionally biased region" description="Polar residues" evidence="1">
    <location>
        <begin position="159"/>
        <end position="168"/>
    </location>
</feature>
<feature type="compositionally biased region" description="Polar residues" evidence="1">
    <location>
        <begin position="188"/>
        <end position="197"/>
    </location>
</feature>
<reference evidence="3" key="1">
    <citation type="submission" date="2025-08" db="UniProtKB">
        <authorList>
            <consortium name="RefSeq"/>
        </authorList>
    </citation>
    <scope>IDENTIFICATION</scope>
    <source>
        <tissue evidence="3">Whole body</tissue>
    </source>
</reference>
<protein>
    <submittedName>
        <fullName evidence="3">Uncharacterized protein LOC112453731</fullName>
    </submittedName>
</protein>
<sequence length="223" mass="25639">MQSKAKMLPILSLRCGQFLPIMLKIHIGMSNDEESIPNTLVQAQENVILISDDAILQEVENSISFPFEELTDLNSDLPIYKIVMEDSTKEERKMIDSEYTRLVLDENRNNLEENDETIVSECIVNILHKENNNLRIHETNIEKESHSDGNNKIDENERASSTTHQQENAPLETSTEEENNLPNENQNKKYNMSQVALSSRGNVPIEKIWEKHLKGQFHQPQLA</sequence>